<dbReference type="EMBL" id="LT158599">
    <property type="protein sequence ID" value="CVK33954.1"/>
    <property type="molecule type" value="Genomic_DNA"/>
</dbReference>
<dbReference type="Proteomes" id="UP000069850">
    <property type="component" value="Chromosome 1"/>
</dbReference>
<dbReference type="KEGG" id="mema:MMAB1_2741"/>
<name>A0A0X3BQZ9_9EURY</name>
<proteinExistence type="predicted"/>
<sequence>MRYEMAIMLPKTDKEATNLLGLCAVDSARTVPALYFGGAALPGAWPRRLSSPAGYFL</sequence>
<evidence type="ECO:0000313" key="2">
    <source>
        <dbReference type="Proteomes" id="UP000069850"/>
    </source>
</evidence>
<organism evidence="1 2">
    <name type="scientific">Methanoculleus bourgensis</name>
    <dbReference type="NCBI Taxonomy" id="83986"/>
    <lineage>
        <taxon>Archaea</taxon>
        <taxon>Methanobacteriati</taxon>
        <taxon>Methanobacteriota</taxon>
        <taxon>Stenosarchaea group</taxon>
        <taxon>Methanomicrobia</taxon>
        <taxon>Methanomicrobiales</taxon>
        <taxon>Methanomicrobiaceae</taxon>
        <taxon>Methanoculleus</taxon>
    </lineage>
</organism>
<accession>A0A0X3BQZ9</accession>
<reference evidence="1 2" key="1">
    <citation type="submission" date="2016-01" db="EMBL/GenBank/DDBJ databases">
        <authorList>
            <person name="Manzoor S."/>
        </authorList>
    </citation>
    <scope>NUCLEOTIDE SEQUENCE [LARGE SCALE GENOMIC DNA]</scope>
    <source>
        <strain evidence="1">Methanoculleus sp MAB1</strain>
    </source>
</reference>
<protein>
    <submittedName>
        <fullName evidence="1">Uncharacterized protein</fullName>
    </submittedName>
</protein>
<gene>
    <name evidence="1" type="ORF">MMAB1_2741</name>
</gene>
<dbReference type="AlphaFoldDB" id="A0A0X3BQZ9"/>
<evidence type="ECO:0000313" key="1">
    <source>
        <dbReference type="EMBL" id="CVK33954.1"/>
    </source>
</evidence>